<feature type="region of interest" description="Disordered" evidence="14">
    <location>
        <begin position="18"/>
        <end position="57"/>
    </location>
</feature>
<reference evidence="18" key="2">
    <citation type="submission" date="2009-11" db="EMBL/GenBank/DDBJ databases">
        <title>The Genome Sequence of Allomyces macrogynus strain ATCC 38327.</title>
        <authorList>
            <consortium name="The Broad Institute Genome Sequencing Platform"/>
            <person name="Russ C."/>
            <person name="Cuomo C."/>
            <person name="Shea T."/>
            <person name="Young S.K."/>
            <person name="Zeng Q."/>
            <person name="Koehrsen M."/>
            <person name="Haas B."/>
            <person name="Borodovsky M."/>
            <person name="Guigo R."/>
            <person name="Alvarado L."/>
            <person name="Berlin A."/>
            <person name="Borenstein D."/>
            <person name="Chen Z."/>
            <person name="Engels R."/>
            <person name="Freedman E."/>
            <person name="Gellesch M."/>
            <person name="Goldberg J."/>
            <person name="Griggs A."/>
            <person name="Gujja S."/>
            <person name="Heiman D."/>
            <person name="Hepburn T."/>
            <person name="Howarth C."/>
            <person name="Jen D."/>
            <person name="Larson L."/>
            <person name="Lewis B."/>
            <person name="Mehta T."/>
            <person name="Park D."/>
            <person name="Pearson M."/>
            <person name="Roberts A."/>
            <person name="Saif S."/>
            <person name="Shenoy N."/>
            <person name="Sisk P."/>
            <person name="Stolte C."/>
            <person name="Sykes S."/>
            <person name="Walk T."/>
            <person name="White J."/>
            <person name="Yandava C."/>
            <person name="Burger G."/>
            <person name="Gray M.W."/>
            <person name="Holland P.W.H."/>
            <person name="King N."/>
            <person name="Lang F.B.F."/>
            <person name="Roger A.J."/>
            <person name="Ruiz-Trillo I."/>
            <person name="Lander E."/>
            <person name="Nusbaum C."/>
        </authorList>
    </citation>
    <scope>NUCLEOTIDE SEQUENCE [LARGE SCALE GENOMIC DNA]</scope>
    <source>
        <strain evidence="18">ATCC 38327</strain>
    </source>
</reference>
<dbReference type="GO" id="GO:0006636">
    <property type="term" value="P:unsaturated fatty acid biosynthetic process"/>
    <property type="evidence" value="ECO:0007669"/>
    <property type="project" value="TreeGrafter"/>
</dbReference>
<feature type="transmembrane region" description="Helical" evidence="15">
    <location>
        <begin position="168"/>
        <end position="188"/>
    </location>
</feature>
<evidence type="ECO:0000256" key="6">
    <source>
        <dbReference type="ARBA" id="ARBA00022723"/>
    </source>
</evidence>
<keyword evidence="13" id="KW-0275">Fatty acid biosynthesis</keyword>
<dbReference type="VEuPathDB" id="FungiDB:AMAG_08145"/>
<sequence>MANAVLCSFVQLPPSLSLSLPTASSRRQTSTMPDGSDRSSAPAPTLRARRSAAPATASVLGTVPTLADDDATATPKLWRGTTLGHNPSAHLAVAQVEREPLSWSRVKWPSATVLVVSPFLALYWGLTTPLATKTLIWSILFYAICATGVTAGYHRLWAHRAYSAAWPYRLWMALAGAGSIQGSIRWWARGHRAHHRFTDTDKDPYSAQRGLLWSHFLWMLFNPDRAVRVAQRQVDMADLDADPIVRYQHQYYAPISIFMGLVFPTLVAGYGWGDFWGGFVWAGWVRMVLLHHATFCVNSLAHYLGEATYDDRRSPRDHFLTALVTMGEGMHNFHHEFPNDYRNAIRWHEWDPTKIVIYLASLIGLTYDLKTFPDNEVQKGRLIMQQKRLDKWRAKLDWGVPVESLPAWSVDRWHEELKLNPMMLVIDGVALDVSLFIHDHPGGTKWIKLYLGKDATRAFNGGIYMHATAARNLMSRLRVARVDGLVPDEAATKASDGTSAMQD</sequence>
<dbReference type="PANTHER" id="PTHR11351:SF31">
    <property type="entry name" value="DESATURASE 1, ISOFORM A-RELATED"/>
    <property type="match status" value="1"/>
</dbReference>
<dbReference type="CDD" id="cd03505">
    <property type="entry name" value="Delta9-FADS-like"/>
    <property type="match status" value="1"/>
</dbReference>
<keyword evidence="8 15" id="KW-1133">Transmembrane helix</keyword>
<dbReference type="PANTHER" id="PTHR11351">
    <property type="entry name" value="ACYL-COA DESATURASE"/>
    <property type="match status" value="1"/>
</dbReference>
<dbReference type="PRINTS" id="PR00075">
    <property type="entry name" value="FACDDSATRASE"/>
</dbReference>
<evidence type="ECO:0000256" key="12">
    <source>
        <dbReference type="ARBA" id="ARBA00023136"/>
    </source>
</evidence>
<feature type="domain" description="Cytochrome b5 heme-binding" evidence="16">
    <location>
        <begin position="414"/>
        <end position="483"/>
    </location>
</feature>
<evidence type="ECO:0000256" key="13">
    <source>
        <dbReference type="ARBA" id="ARBA00023160"/>
    </source>
</evidence>
<dbReference type="GO" id="GO:0005789">
    <property type="term" value="C:endoplasmic reticulum membrane"/>
    <property type="evidence" value="ECO:0007669"/>
    <property type="project" value="TreeGrafter"/>
</dbReference>
<evidence type="ECO:0000256" key="8">
    <source>
        <dbReference type="ARBA" id="ARBA00022989"/>
    </source>
</evidence>
<feature type="transmembrane region" description="Helical" evidence="15">
    <location>
        <begin position="108"/>
        <end position="126"/>
    </location>
</feature>
<dbReference type="SUPFAM" id="SSF55856">
    <property type="entry name" value="Cytochrome b5-like heme/steroid binding domain"/>
    <property type="match status" value="1"/>
</dbReference>
<dbReference type="InterPro" id="IPR018506">
    <property type="entry name" value="Cyt_B5_heme-BS"/>
</dbReference>
<keyword evidence="12 15" id="KW-0472">Membrane</keyword>
<dbReference type="GO" id="GO:0004768">
    <property type="term" value="F:stearoyl-CoA 9-desaturase activity"/>
    <property type="evidence" value="ECO:0007669"/>
    <property type="project" value="TreeGrafter"/>
</dbReference>
<dbReference type="Pfam" id="PF00487">
    <property type="entry name" value="FA_desaturase"/>
    <property type="match status" value="1"/>
</dbReference>
<dbReference type="EMBL" id="GG745341">
    <property type="protein sequence ID" value="KNE62974.1"/>
    <property type="molecule type" value="Genomic_DNA"/>
</dbReference>
<dbReference type="SMART" id="SM01117">
    <property type="entry name" value="Cyt-b5"/>
    <property type="match status" value="1"/>
</dbReference>
<comment type="subcellular location">
    <subcellularLocation>
        <location evidence="1">Membrane</location>
        <topology evidence="1">Multi-pass membrane protein</topology>
    </subcellularLocation>
</comment>
<protein>
    <recommendedName>
        <fullName evidence="16">Cytochrome b5 heme-binding domain-containing protein</fullName>
    </recommendedName>
</protein>
<dbReference type="OMA" id="IRWWSAN"/>
<evidence type="ECO:0000256" key="9">
    <source>
        <dbReference type="ARBA" id="ARBA00023002"/>
    </source>
</evidence>
<evidence type="ECO:0000313" key="17">
    <source>
        <dbReference type="EMBL" id="KNE62974.1"/>
    </source>
</evidence>
<dbReference type="STRING" id="578462.A0A0L0SKR7"/>
<dbReference type="eggNOG" id="KOG0537">
    <property type="taxonomic scope" value="Eukaryota"/>
</dbReference>
<dbReference type="Gene3D" id="3.10.120.10">
    <property type="entry name" value="Cytochrome b5-like heme/steroid binding domain"/>
    <property type="match status" value="1"/>
</dbReference>
<dbReference type="PROSITE" id="PS50255">
    <property type="entry name" value="CYTOCHROME_B5_2"/>
    <property type="match status" value="1"/>
</dbReference>
<evidence type="ECO:0000256" key="4">
    <source>
        <dbReference type="ARBA" id="ARBA00022617"/>
    </source>
</evidence>
<feature type="compositionally biased region" description="Low complexity" evidence="14">
    <location>
        <begin position="38"/>
        <end position="57"/>
    </location>
</feature>
<dbReference type="InterPro" id="IPR015876">
    <property type="entry name" value="Acyl-CoA_DS"/>
</dbReference>
<name>A0A0L0SKR7_ALLM3</name>
<evidence type="ECO:0000313" key="18">
    <source>
        <dbReference type="Proteomes" id="UP000054350"/>
    </source>
</evidence>
<evidence type="ECO:0000256" key="3">
    <source>
        <dbReference type="ARBA" id="ARBA00022516"/>
    </source>
</evidence>
<proteinExistence type="inferred from homology"/>
<keyword evidence="9" id="KW-0560">Oxidoreductase</keyword>
<comment type="similarity">
    <text evidence="2">Belongs to the fatty acid desaturase type 1 family.</text>
</comment>
<keyword evidence="7" id="KW-0276">Fatty acid metabolism</keyword>
<evidence type="ECO:0000256" key="1">
    <source>
        <dbReference type="ARBA" id="ARBA00004141"/>
    </source>
</evidence>
<dbReference type="OrthoDB" id="10260134at2759"/>
<evidence type="ECO:0000256" key="10">
    <source>
        <dbReference type="ARBA" id="ARBA00023004"/>
    </source>
</evidence>
<dbReference type="PROSITE" id="PS00191">
    <property type="entry name" value="CYTOCHROME_B5_1"/>
    <property type="match status" value="1"/>
</dbReference>
<feature type="transmembrane region" description="Helical" evidence="15">
    <location>
        <begin position="135"/>
        <end position="156"/>
    </location>
</feature>
<dbReference type="InterPro" id="IPR005804">
    <property type="entry name" value="FA_desaturase_dom"/>
</dbReference>
<dbReference type="AlphaFoldDB" id="A0A0L0SKR7"/>
<evidence type="ECO:0000259" key="16">
    <source>
        <dbReference type="PROSITE" id="PS50255"/>
    </source>
</evidence>
<dbReference type="eggNOG" id="KOG1600">
    <property type="taxonomic scope" value="Eukaryota"/>
</dbReference>
<organism evidence="17 18">
    <name type="scientific">Allomyces macrogynus (strain ATCC 38327)</name>
    <name type="common">Allomyces javanicus var. macrogynus</name>
    <dbReference type="NCBI Taxonomy" id="578462"/>
    <lineage>
        <taxon>Eukaryota</taxon>
        <taxon>Fungi</taxon>
        <taxon>Fungi incertae sedis</taxon>
        <taxon>Blastocladiomycota</taxon>
        <taxon>Blastocladiomycetes</taxon>
        <taxon>Blastocladiales</taxon>
        <taxon>Blastocladiaceae</taxon>
        <taxon>Allomyces</taxon>
    </lineage>
</organism>
<feature type="compositionally biased region" description="Polar residues" evidence="14">
    <location>
        <begin position="22"/>
        <end position="33"/>
    </location>
</feature>
<accession>A0A0L0SKR7</accession>
<keyword evidence="11" id="KW-0443">Lipid metabolism</keyword>
<keyword evidence="3" id="KW-0444">Lipid biosynthesis</keyword>
<keyword evidence="4" id="KW-0349">Heme</keyword>
<evidence type="ECO:0000256" key="5">
    <source>
        <dbReference type="ARBA" id="ARBA00022692"/>
    </source>
</evidence>
<evidence type="ECO:0000256" key="14">
    <source>
        <dbReference type="SAM" id="MobiDB-lite"/>
    </source>
</evidence>
<dbReference type="Pfam" id="PF00173">
    <property type="entry name" value="Cyt-b5"/>
    <property type="match status" value="1"/>
</dbReference>
<feature type="transmembrane region" description="Helical" evidence="15">
    <location>
        <begin position="284"/>
        <end position="304"/>
    </location>
</feature>
<dbReference type="GO" id="GO:0005506">
    <property type="term" value="F:iron ion binding"/>
    <property type="evidence" value="ECO:0007669"/>
    <property type="project" value="TreeGrafter"/>
</dbReference>
<evidence type="ECO:0000256" key="2">
    <source>
        <dbReference type="ARBA" id="ARBA00009295"/>
    </source>
</evidence>
<keyword evidence="6" id="KW-0479">Metal-binding</keyword>
<evidence type="ECO:0000256" key="7">
    <source>
        <dbReference type="ARBA" id="ARBA00022832"/>
    </source>
</evidence>
<dbReference type="GO" id="GO:0020037">
    <property type="term" value="F:heme binding"/>
    <property type="evidence" value="ECO:0007669"/>
    <property type="project" value="InterPro"/>
</dbReference>
<gene>
    <name evidence="17" type="ORF">AMAG_08145</name>
</gene>
<dbReference type="InterPro" id="IPR001199">
    <property type="entry name" value="Cyt_B5-like_heme/steroid-bd"/>
</dbReference>
<keyword evidence="5 15" id="KW-0812">Transmembrane</keyword>
<keyword evidence="18" id="KW-1185">Reference proteome</keyword>
<keyword evidence="10" id="KW-0408">Iron</keyword>
<dbReference type="InterPro" id="IPR036400">
    <property type="entry name" value="Cyt_B5-like_heme/steroid_sf"/>
</dbReference>
<evidence type="ECO:0000256" key="11">
    <source>
        <dbReference type="ARBA" id="ARBA00023098"/>
    </source>
</evidence>
<feature type="transmembrane region" description="Helical" evidence="15">
    <location>
        <begin position="251"/>
        <end position="272"/>
    </location>
</feature>
<reference evidence="17 18" key="1">
    <citation type="submission" date="2009-11" db="EMBL/GenBank/DDBJ databases">
        <title>Annotation of Allomyces macrogynus ATCC 38327.</title>
        <authorList>
            <consortium name="The Broad Institute Genome Sequencing Platform"/>
            <person name="Russ C."/>
            <person name="Cuomo C."/>
            <person name="Burger G."/>
            <person name="Gray M.W."/>
            <person name="Holland P.W.H."/>
            <person name="King N."/>
            <person name="Lang F.B.F."/>
            <person name="Roger A.J."/>
            <person name="Ruiz-Trillo I."/>
            <person name="Young S.K."/>
            <person name="Zeng Q."/>
            <person name="Gargeya S."/>
            <person name="Fitzgerald M."/>
            <person name="Haas B."/>
            <person name="Abouelleil A."/>
            <person name="Alvarado L."/>
            <person name="Arachchi H.M."/>
            <person name="Berlin A."/>
            <person name="Chapman S.B."/>
            <person name="Gearin G."/>
            <person name="Goldberg J."/>
            <person name="Griggs A."/>
            <person name="Gujja S."/>
            <person name="Hansen M."/>
            <person name="Heiman D."/>
            <person name="Howarth C."/>
            <person name="Larimer J."/>
            <person name="Lui A."/>
            <person name="MacDonald P.J.P."/>
            <person name="McCowen C."/>
            <person name="Montmayeur A."/>
            <person name="Murphy C."/>
            <person name="Neiman D."/>
            <person name="Pearson M."/>
            <person name="Priest M."/>
            <person name="Roberts A."/>
            <person name="Saif S."/>
            <person name="Shea T."/>
            <person name="Sisk P."/>
            <person name="Stolte C."/>
            <person name="Sykes S."/>
            <person name="Wortman J."/>
            <person name="Nusbaum C."/>
            <person name="Birren B."/>
        </authorList>
    </citation>
    <scope>NUCLEOTIDE SEQUENCE [LARGE SCALE GENOMIC DNA]</scope>
    <source>
        <strain evidence="17 18">ATCC 38327</strain>
    </source>
</reference>
<dbReference type="Proteomes" id="UP000054350">
    <property type="component" value="Unassembled WGS sequence"/>
</dbReference>
<evidence type="ECO:0000256" key="15">
    <source>
        <dbReference type="SAM" id="Phobius"/>
    </source>
</evidence>